<proteinExistence type="predicted"/>
<dbReference type="Proteomes" id="UP000219897">
    <property type="component" value="Unassembled WGS sequence"/>
</dbReference>
<gene>
    <name evidence="1" type="ORF">CN495_07540</name>
</gene>
<accession>A0ABD6S6Y5</accession>
<dbReference type="EMBL" id="NTYF01000023">
    <property type="protein sequence ID" value="PER55598.1"/>
    <property type="molecule type" value="Genomic_DNA"/>
</dbReference>
<reference evidence="1 2" key="1">
    <citation type="submission" date="2017-09" db="EMBL/GenBank/DDBJ databases">
        <title>Large-scale bioinformatics analysis of Bacillus genomes uncovers conserved roles of natural products in bacterial physiology.</title>
        <authorList>
            <consortium name="Agbiome Team Llc"/>
            <person name="Bleich R.M."/>
            <person name="Kirk G.J."/>
            <person name="Santa Maria K.C."/>
            <person name="Allen S.E."/>
            <person name="Farag S."/>
            <person name="Shank E.A."/>
            <person name="Bowers A."/>
        </authorList>
    </citation>
    <scope>NUCLEOTIDE SEQUENCE [LARGE SCALE GENOMIC DNA]</scope>
    <source>
        <strain evidence="1 2">AFS005140</strain>
    </source>
</reference>
<protein>
    <submittedName>
        <fullName evidence="1">Uncharacterized protein</fullName>
    </submittedName>
</protein>
<sequence length="120" mass="14103">MSQSSKKDKERLYNLSRLCLREEARIVPMGILSRMLVERGFFEVHARNHVYFIHPRQVDVQNRTTGEVTTIYQKSLLGNQLKGIEKGFQSYQYKGKAEDRAVHLEIGRLVVRGFDLRKMY</sequence>
<dbReference type="AlphaFoldDB" id="A0ABD6S6Y5"/>
<name>A0ABD6S6Y5_BACTU</name>
<evidence type="ECO:0000313" key="1">
    <source>
        <dbReference type="EMBL" id="PER55598.1"/>
    </source>
</evidence>
<organism evidence="1 2">
    <name type="scientific">Bacillus thuringiensis</name>
    <dbReference type="NCBI Taxonomy" id="1428"/>
    <lineage>
        <taxon>Bacteria</taxon>
        <taxon>Bacillati</taxon>
        <taxon>Bacillota</taxon>
        <taxon>Bacilli</taxon>
        <taxon>Bacillales</taxon>
        <taxon>Bacillaceae</taxon>
        <taxon>Bacillus</taxon>
        <taxon>Bacillus cereus group</taxon>
    </lineage>
</organism>
<evidence type="ECO:0000313" key="2">
    <source>
        <dbReference type="Proteomes" id="UP000219897"/>
    </source>
</evidence>
<comment type="caution">
    <text evidence="1">The sequence shown here is derived from an EMBL/GenBank/DDBJ whole genome shotgun (WGS) entry which is preliminary data.</text>
</comment>
<dbReference type="RefSeq" id="WP_098316947.1">
    <property type="nucleotide sequence ID" value="NZ_NTYF01000023.1"/>
</dbReference>